<feature type="signal peptide" evidence="4">
    <location>
        <begin position="1"/>
        <end position="22"/>
    </location>
</feature>
<proteinExistence type="predicted"/>
<keyword evidence="2" id="KW-0472">Membrane</keyword>
<evidence type="ECO:0000313" key="6">
    <source>
        <dbReference type="EMBL" id="GAC32332.1"/>
    </source>
</evidence>
<name>K6ZPY6_9ALTE</name>
<evidence type="ECO:0000256" key="4">
    <source>
        <dbReference type="SAM" id="SignalP"/>
    </source>
</evidence>
<dbReference type="InterPro" id="IPR036942">
    <property type="entry name" value="Beta-barrel_TonB_sf"/>
</dbReference>
<dbReference type="SUPFAM" id="SSF56935">
    <property type="entry name" value="Porins"/>
    <property type="match status" value="1"/>
</dbReference>
<comment type="caution">
    <text evidence="6">The sequence shown here is derived from an EMBL/GenBank/DDBJ whole genome shotgun (WGS) entry which is preliminary data.</text>
</comment>
<evidence type="ECO:0000313" key="7">
    <source>
        <dbReference type="Proteomes" id="UP000006322"/>
    </source>
</evidence>
<evidence type="ECO:0000259" key="5">
    <source>
        <dbReference type="Pfam" id="PF00593"/>
    </source>
</evidence>
<dbReference type="RefSeq" id="WP_007104130.1">
    <property type="nucleotide sequence ID" value="NZ_BAER01000037.1"/>
</dbReference>
<reference evidence="7" key="1">
    <citation type="journal article" date="2014" name="Environ. Microbiol.">
        <title>Comparative genomics of the marine bacterial genus Glaciecola reveals the high degree of genomic diversity and genomic characteristic for cold adaptation.</title>
        <authorList>
            <person name="Qin Q.L."/>
            <person name="Xie B.B."/>
            <person name="Yu Y."/>
            <person name="Shu Y.L."/>
            <person name="Rong J.C."/>
            <person name="Zhang Y.J."/>
            <person name="Zhao D.L."/>
            <person name="Chen X.L."/>
            <person name="Zhang X.Y."/>
            <person name="Chen B."/>
            <person name="Zhou B.C."/>
            <person name="Zhang Y.Z."/>
        </authorList>
    </citation>
    <scope>NUCLEOTIDE SEQUENCE [LARGE SCALE GENOMIC DNA]</scope>
    <source>
        <strain evidence="7">LMG 21857</strain>
    </source>
</reference>
<dbReference type="EMBL" id="BAER01000037">
    <property type="protein sequence ID" value="GAC32332.1"/>
    <property type="molecule type" value="Genomic_DNA"/>
</dbReference>
<accession>K6ZPY6</accession>
<dbReference type="Pfam" id="PF00593">
    <property type="entry name" value="TonB_dep_Rec_b-barrel"/>
    <property type="match status" value="1"/>
</dbReference>
<organism evidence="6 7">
    <name type="scientific">Paraglaciecola polaris LMG 21857</name>
    <dbReference type="NCBI Taxonomy" id="1129793"/>
    <lineage>
        <taxon>Bacteria</taxon>
        <taxon>Pseudomonadati</taxon>
        <taxon>Pseudomonadota</taxon>
        <taxon>Gammaproteobacteria</taxon>
        <taxon>Alteromonadales</taxon>
        <taxon>Alteromonadaceae</taxon>
        <taxon>Paraglaciecola</taxon>
    </lineage>
</organism>
<dbReference type="AlphaFoldDB" id="K6ZPY6"/>
<dbReference type="Gene3D" id="2.40.170.20">
    <property type="entry name" value="TonB-dependent receptor, beta-barrel domain"/>
    <property type="match status" value="1"/>
</dbReference>
<sequence>MIRAVITTALCMASTFSISSYSAVPAEKNLESEVGKGVDKAAEKNLEKITIEGAATANESPVGTFNSPISNLEYDPRVDLQSRNMAEAQADVTIRGGIFENTGFSVGSATLIDPQTGHYFAEIPIAPEMLSAPAILTGVDNSLYGTNSSVGSVAYKWRPIQTAGSVSLGVGNNSFNMQRVHNAITWSLDGSPEWSAGVEGEYSRSESDGTIENGDHSFERASGRVQLISDTSQTDVFFGYQDKFFGWPNLYTPFNVNETEDLQTRLLMFNHQQQYAQDSSFEVSAYYRKNNDHYVFSRENPESFQAFHETKVKSVAVSGRHGVDAKLAVNYAAQFTADDIESTTLENNFTSRDYYKLSVVPEYAIALKDNEHITLRLGAAYDDTNRDDSSVSVISDIVWHKVNTDKSTRTVNFSYSEATQVAGYTAIGGSTSSGLFRSNDTLERETSKNLELGVSLDEATWRVDSAVFYRWDNELTDWTYSFDSTSARVANPVDIETIGVEFIAIKRLENADVVTSYTYLDKSENYRDENIDASFYALNYPPHRFTLGVIWYPVESLELRVDNEWRKQEENALRKGHDTAFFTHVTLTYSPPQFEGLNVVLAVDNLWDESFEEIPGTPGRSDQLSATATYFW</sequence>
<dbReference type="GO" id="GO:0009279">
    <property type="term" value="C:cell outer membrane"/>
    <property type="evidence" value="ECO:0007669"/>
    <property type="project" value="UniProtKB-SubCell"/>
</dbReference>
<keyword evidence="7" id="KW-1185">Reference proteome</keyword>
<gene>
    <name evidence="6" type="ORF">GPLA_1418</name>
</gene>
<dbReference type="Proteomes" id="UP000006322">
    <property type="component" value="Unassembled WGS sequence"/>
</dbReference>
<comment type="subcellular location">
    <subcellularLocation>
        <location evidence="1">Cell outer membrane</location>
    </subcellularLocation>
</comment>
<protein>
    <recommendedName>
        <fullName evidence="5">TonB-dependent receptor-like beta-barrel domain-containing protein</fullName>
    </recommendedName>
</protein>
<feature type="domain" description="TonB-dependent receptor-like beta-barrel" evidence="5">
    <location>
        <begin position="231"/>
        <end position="606"/>
    </location>
</feature>
<keyword evidence="4" id="KW-0732">Signal</keyword>
<dbReference type="STRING" id="1129793.GPLA_1418"/>
<evidence type="ECO:0000256" key="3">
    <source>
        <dbReference type="ARBA" id="ARBA00023237"/>
    </source>
</evidence>
<evidence type="ECO:0000256" key="1">
    <source>
        <dbReference type="ARBA" id="ARBA00004442"/>
    </source>
</evidence>
<keyword evidence="3" id="KW-0998">Cell outer membrane</keyword>
<dbReference type="OrthoDB" id="9758472at2"/>
<evidence type="ECO:0000256" key="2">
    <source>
        <dbReference type="ARBA" id="ARBA00023136"/>
    </source>
</evidence>
<dbReference type="InterPro" id="IPR000531">
    <property type="entry name" value="Beta-barrel_TonB"/>
</dbReference>
<feature type="chain" id="PRO_5003898540" description="TonB-dependent receptor-like beta-barrel domain-containing protein" evidence="4">
    <location>
        <begin position="23"/>
        <end position="632"/>
    </location>
</feature>